<proteinExistence type="predicted"/>
<accession>A0A6M4IRU0</accession>
<organism evidence="1 2">
    <name type="scientific">Gemmatimonas groenlandica</name>
    <dbReference type="NCBI Taxonomy" id="2732249"/>
    <lineage>
        <taxon>Bacteria</taxon>
        <taxon>Pseudomonadati</taxon>
        <taxon>Gemmatimonadota</taxon>
        <taxon>Gemmatimonadia</taxon>
        <taxon>Gemmatimonadales</taxon>
        <taxon>Gemmatimonadaceae</taxon>
        <taxon>Gemmatimonas</taxon>
    </lineage>
</organism>
<gene>
    <name evidence="1" type="ORF">HKW67_19925</name>
</gene>
<keyword evidence="2" id="KW-1185">Reference proteome</keyword>
<reference evidence="1 2" key="1">
    <citation type="submission" date="2020-05" db="EMBL/GenBank/DDBJ databases">
        <title>Complete genome sequence of Gemmatimonas greenlandica TET16.</title>
        <authorList>
            <person name="Zeng Y."/>
        </authorList>
    </citation>
    <scope>NUCLEOTIDE SEQUENCE [LARGE SCALE GENOMIC DNA]</scope>
    <source>
        <strain evidence="1 2">TET16</strain>
    </source>
</reference>
<dbReference type="EMBL" id="CP053085">
    <property type="protein sequence ID" value="QJR37624.1"/>
    <property type="molecule type" value="Genomic_DNA"/>
</dbReference>
<evidence type="ECO:0000313" key="1">
    <source>
        <dbReference type="EMBL" id="QJR37624.1"/>
    </source>
</evidence>
<evidence type="ECO:0000313" key="2">
    <source>
        <dbReference type="Proteomes" id="UP000500938"/>
    </source>
</evidence>
<sequence length="106" mass="11616">MARRDDWECSAVAATAAAFARAAVSSSYLAEWRRVPVRCVHVIPMRFIELNRHGAPASLQGYWSVEFINTQGQGARGVIQVPSGALEVSQLDNEFNVPIEELCPAT</sequence>
<dbReference type="Proteomes" id="UP000500938">
    <property type="component" value="Chromosome"/>
</dbReference>
<name>A0A6M4IRU0_9BACT</name>
<dbReference type="AlphaFoldDB" id="A0A6M4IRU0"/>
<protein>
    <submittedName>
        <fullName evidence="1">Uncharacterized protein</fullName>
    </submittedName>
</protein>
<dbReference type="KEGG" id="ggr:HKW67_19925"/>